<sequence>MTDVRHQYATVRGHRVFYREAGPRDAPTLVLLHGFPTSSRMFRRLIPLLADRYRVIAPDHLGFGHSDAPPADAFPYTFDALTDITEALLAELGVSRYAIYVQDYGAPIGWRLALRDPAAVTAVISQSGNAYEDGFVPEFWAPLWAYAEDPGPATEPAVRTALDLEAIRWQYLHGVDHPERVDPDTWTADHRDVSRPGNDLVQLALFRDYATNRPLYPRLHAYFRDSRVPLLAVWGAGDLIFDPAGARAFARDLPDAEIHLVPGGGHFLLESHLSTAVDRIRDFLARALPTARS</sequence>
<dbReference type="GO" id="GO:0004301">
    <property type="term" value="F:epoxide hydrolase activity"/>
    <property type="evidence" value="ECO:0007669"/>
    <property type="project" value="TreeGrafter"/>
</dbReference>
<accession>A0A7H8N3T9</accession>
<dbReference type="InterPro" id="IPR000639">
    <property type="entry name" value="Epox_hydrolase-like"/>
</dbReference>
<dbReference type="PANTHER" id="PTHR42977">
    <property type="entry name" value="HYDROLASE-RELATED"/>
    <property type="match status" value="1"/>
</dbReference>
<keyword evidence="2" id="KW-0378">Hydrolase</keyword>
<dbReference type="RefSeq" id="WP_176160832.1">
    <property type="nucleotide sequence ID" value="NZ_CP054929.1"/>
</dbReference>
<evidence type="ECO:0000313" key="2">
    <source>
        <dbReference type="EMBL" id="QKW49100.1"/>
    </source>
</evidence>
<dbReference type="Proteomes" id="UP000509303">
    <property type="component" value="Chromosome"/>
</dbReference>
<dbReference type="EMBL" id="CP054929">
    <property type="protein sequence ID" value="QKW49100.1"/>
    <property type="molecule type" value="Genomic_DNA"/>
</dbReference>
<keyword evidence="3" id="KW-1185">Reference proteome</keyword>
<dbReference type="InterPro" id="IPR029058">
    <property type="entry name" value="AB_hydrolase_fold"/>
</dbReference>
<evidence type="ECO:0000259" key="1">
    <source>
        <dbReference type="Pfam" id="PF00561"/>
    </source>
</evidence>
<protein>
    <submittedName>
        <fullName evidence="2">Alpha/beta hydrolase</fullName>
    </submittedName>
</protein>
<dbReference type="PRINTS" id="PR00412">
    <property type="entry name" value="EPOXHYDRLASE"/>
</dbReference>
<dbReference type="Gene3D" id="3.40.50.1820">
    <property type="entry name" value="alpha/beta hydrolase"/>
    <property type="match status" value="1"/>
</dbReference>
<name>A0A7H8N3T9_9ACTN</name>
<dbReference type="InterPro" id="IPR051340">
    <property type="entry name" value="Haloalkane_dehalogenase"/>
</dbReference>
<dbReference type="AlphaFoldDB" id="A0A7H8N3T9"/>
<organism evidence="2 3">
    <name type="scientific">Streptomyces buecherae</name>
    <dbReference type="NCBI Taxonomy" id="2763006"/>
    <lineage>
        <taxon>Bacteria</taxon>
        <taxon>Bacillati</taxon>
        <taxon>Actinomycetota</taxon>
        <taxon>Actinomycetes</taxon>
        <taxon>Kitasatosporales</taxon>
        <taxon>Streptomycetaceae</taxon>
        <taxon>Streptomyces</taxon>
    </lineage>
</organism>
<gene>
    <name evidence="2" type="ORF">HUT08_05555</name>
</gene>
<feature type="domain" description="AB hydrolase-1" evidence="1">
    <location>
        <begin position="27"/>
        <end position="272"/>
    </location>
</feature>
<dbReference type="InterPro" id="IPR000073">
    <property type="entry name" value="AB_hydrolase_1"/>
</dbReference>
<proteinExistence type="predicted"/>
<dbReference type="SUPFAM" id="SSF53474">
    <property type="entry name" value="alpha/beta-Hydrolases"/>
    <property type="match status" value="1"/>
</dbReference>
<reference evidence="2 3" key="1">
    <citation type="submission" date="2020-06" db="EMBL/GenBank/DDBJ databases">
        <title>Genome mining for natural products.</title>
        <authorList>
            <person name="Zhang B."/>
            <person name="Shi J."/>
            <person name="Ge H."/>
        </authorList>
    </citation>
    <scope>NUCLEOTIDE SEQUENCE [LARGE SCALE GENOMIC DNA]</scope>
    <source>
        <strain evidence="2 3">NA00687</strain>
    </source>
</reference>
<dbReference type="Pfam" id="PF00561">
    <property type="entry name" value="Abhydrolase_1"/>
    <property type="match status" value="1"/>
</dbReference>
<evidence type="ECO:0000313" key="3">
    <source>
        <dbReference type="Proteomes" id="UP000509303"/>
    </source>
</evidence>
<dbReference type="PANTHER" id="PTHR42977:SF1">
    <property type="entry name" value="BLR6576 PROTEIN"/>
    <property type="match status" value="1"/>
</dbReference>